<feature type="binding site" evidence="14">
    <location>
        <position position="802"/>
    </location>
    <ligand>
        <name>substrate</name>
    </ligand>
</feature>
<keyword evidence="11 15" id="KW-0460">Magnesium</keyword>
<evidence type="ECO:0000256" key="11">
    <source>
        <dbReference type="ARBA" id="ARBA00022842"/>
    </source>
</evidence>
<feature type="binding site" evidence="14">
    <location>
        <position position="800"/>
    </location>
    <ligand>
        <name>substrate</name>
    </ligand>
</feature>
<evidence type="ECO:0000313" key="19">
    <source>
        <dbReference type="EMBL" id="PWG04911.1"/>
    </source>
</evidence>
<keyword evidence="6" id="KW-0808">Transferase</keyword>
<dbReference type="InterPro" id="IPR008279">
    <property type="entry name" value="PEP-util_enz_mobile_dom"/>
</dbReference>
<dbReference type="PIRSF" id="PIRSF000853">
    <property type="entry name" value="PPDK"/>
    <property type="match status" value="1"/>
</dbReference>
<dbReference type="GO" id="GO:0005524">
    <property type="term" value="F:ATP binding"/>
    <property type="evidence" value="ECO:0007669"/>
    <property type="project" value="UniProtKB-UniRule"/>
</dbReference>
<dbReference type="GO" id="GO:0046872">
    <property type="term" value="F:metal ion binding"/>
    <property type="evidence" value="ECO:0007669"/>
    <property type="project" value="UniProtKB-UniRule"/>
</dbReference>
<evidence type="ECO:0000256" key="5">
    <source>
        <dbReference type="ARBA" id="ARBA00020138"/>
    </source>
</evidence>
<dbReference type="GO" id="GO:0016301">
    <property type="term" value="F:kinase activity"/>
    <property type="evidence" value="ECO:0007669"/>
    <property type="project" value="UniProtKB-UniRule"/>
</dbReference>
<evidence type="ECO:0000256" key="2">
    <source>
        <dbReference type="ARBA" id="ARBA00003144"/>
    </source>
</evidence>
<dbReference type="NCBIfam" id="TIGR01828">
    <property type="entry name" value="pyru_phos_dikin"/>
    <property type="match status" value="1"/>
</dbReference>
<evidence type="ECO:0000256" key="12">
    <source>
        <dbReference type="PIRNR" id="PIRNR000853"/>
    </source>
</evidence>
<dbReference type="Gene3D" id="3.50.30.10">
    <property type="entry name" value="Phosphohistidine domain"/>
    <property type="match status" value="1"/>
</dbReference>
<keyword evidence="10" id="KW-0067">ATP-binding</keyword>
<feature type="domain" description="Pyruvate phosphate dikinase AMP/ATP-binding" evidence="17">
    <location>
        <begin position="27"/>
        <end position="395"/>
    </location>
</feature>
<dbReference type="InterPro" id="IPR018274">
    <property type="entry name" value="PEP_util_AS"/>
</dbReference>
<keyword evidence="9 19" id="KW-0418">Kinase</keyword>
<dbReference type="InterPro" id="IPR023151">
    <property type="entry name" value="PEP_util_CS"/>
</dbReference>
<dbReference type="NCBIfam" id="NF004531">
    <property type="entry name" value="PRK05878.1"/>
    <property type="match status" value="1"/>
</dbReference>
<feature type="binding site" evidence="14">
    <location>
        <position position="652"/>
    </location>
    <ligand>
        <name>substrate</name>
    </ligand>
</feature>
<comment type="function">
    <text evidence="2">Catalyzes the reversible phosphorylation of pyruvate and phosphate.</text>
</comment>
<dbReference type="Gene3D" id="3.20.20.60">
    <property type="entry name" value="Phosphoenolpyruvate-binding domains"/>
    <property type="match status" value="1"/>
</dbReference>
<dbReference type="Gene3D" id="3.30.1490.20">
    <property type="entry name" value="ATP-grasp fold, A domain"/>
    <property type="match status" value="1"/>
</dbReference>
<feature type="domain" description="PEP-utilising enzyme C-terminal" evidence="18">
    <location>
        <begin position="553"/>
        <end position="903"/>
    </location>
</feature>
<dbReference type="InterPro" id="IPR000121">
    <property type="entry name" value="PEP_util_C"/>
</dbReference>
<evidence type="ECO:0000256" key="15">
    <source>
        <dbReference type="PIRSR" id="PIRSR000853-3"/>
    </source>
</evidence>
<dbReference type="SUPFAM" id="SSF52009">
    <property type="entry name" value="Phosphohistidine domain"/>
    <property type="match status" value="1"/>
</dbReference>
<dbReference type="PROSITE" id="PS00370">
    <property type="entry name" value="PEP_ENZYMES_PHOS_SITE"/>
    <property type="match status" value="1"/>
</dbReference>
<dbReference type="EMBL" id="QFFG01000004">
    <property type="protein sequence ID" value="PWG04911.1"/>
    <property type="molecule type" value="Genomic_DNA"/>
</dbReference>
<dbReference type="AlphaFoldDB" id="A0A2U2J9H3"/>
<dbReference type="GO" id="GO:0050242">
    <property type="term" value="F:pyruvate, phosphate dikinase activity"/>
    <property type="evidence" value="ECO:0007669"/>
    <property type="project" value="UniProtKB-UniRule"/>
</dbReference>
<dbReference type="InterPro" id="IPR013815">
    <property type="entry name" value="ATP_grasp_subdomain_1"/>
</dbReference>
<proteinExistence type="inferred from homology"/>
<dbReference type="InterPro" id="IPR036637">
    <property type="entry name" value="Phosphohistidine_dom_sf"/>
</dbReference>
<evidence type="ECO:0000256" key="6">
    <source>
        <dbReference type="ARBA" id="ARBA00022679"/>
    </source>
</evidence>
<evidence type="ECO:0000259" key="16">
    <source>
        <dbReference type="Pfam" id="PF00391"/>
    </source>
</evidence>
<comment type="cofactor">
    <cofactor evidence="1 12 15">
        <name>Mg(2+)</name>
        <dbReference type="ChEBI" id="CHEBI:18420"/>
    </cofactor>
</comment>
<dbReference type="SUPFAM" id="SSF56059">
    <property type="entry name" value="Glutathione synthetase ATP-binding domain-like"/>
    <property type="match status" value="1"/>
</dbReference>
<keyword evidence="7 15" id="KW-0479">Metal-binding</keyword>
<dbReference type="SUPFAM" id="SSF51621">
    <property type="entry name" value="Phosphoenolpyruvate/pyruvate domain"/>
    <property type="match status" value="1"/>
</dbReference>
<feature type="binding site" evidence="14">
    <location>
        <position position="596"/>
    </location>
    <ligand>
        <name>substrate</name>
    </ligand>
</feature>
<feature type="binding site" evidence="14">
    <location>
        <position position="779"/>
    </location>
    <ligand>
        <name>substrate</name>
    </ligand>
</feature>
<dbReference type="Pfam" id="PF01326">
    <property type="entry name" value="PPDK_N"/>
    <property type="match status" value="1"/>
</dbReference>
<feature type="binding site" evidence="14">
    <location>
        <position position="801"/>
    </location>
    <ligand>
        <name>substrate</name>
    </ligand>
</feature>
<evidence type="ECO:0000256" key="7">
    <source>
        <dbReference type="ARBA" id="ARBA00022723"/>
    </source>
</evidence>
<protein>
    <recommendedName>
        <fullName evidence="5 12">Pyruvate, phosphate dikinase</fullName>
        <ecNumber evidence="4 12">2.7.9.1</ecNumber>
    </recommendedName>
</protein>
<dbReference type="Gene3D" id="1.10.189.10">
    <property type="entry name" value="Pyruvate Phosphate Dikinase, domain 2"/>
    <property type="match status" value="1"/>
</dbReference>
<dbReference type="RefSeq" id="WP_109405227.1">
    <property type="nucleotide sequence ID" value="NZ_QFFG01000004.1"/>
</dbReference>
<feature type="binding site" evidence="14">
    <location>
        <position position="803"/>
    </location>
    <ligand>
        <name>substrate</name>
    </ligand>
</feature>
<dbReference type="Gene3D" id="3.30.470.20">
    <property type="entry name" value="ATP-grasp fold, B domain"/>
    <property type="match status" value="1"/>
</dbReference>
<dbReference type="PROSITE" id="PS00742">
    <property type="entry name" value="PEP_ENZYMES_2"/>
    <property type="match status" value="1"/>
</dbReference>
<feature type="binding site" evidence="15">
    <location>
        <position position="803"/>
    </location>
    <ligand>
        <name>Mg(2+)</name>
        <dbReference type="ChEBI" id="CHEBI:18420"/>
    </ligand>
</feature>
<comment type="similarity">
    <text evidence="3 12">Belongs to the PEP-utilizing enzyme family.</text>
</comment>
<dbReference type="InterPro" id="IPR010121">
    <property type="entry name" value="Pyruvate_phosphate_dikinase"/>
</dbReference>
<evidence type="ECO:0000256" key="8">
    <source>
        <dbReference type="ARBA" id="ARBA00022741"/>
    </source>
</evidence>
<evidence type="ECO:0000313" key="20">
    <source>
        <dbReference type="Proteomes" id="UP000245670"/>
    </source>
</evidence>
<evidence type="ECO:0000256" key="1">
    <source>
        <dbReference type="ARBA" id="ARBA00001946"/>
    </source>
</evidence>
<evidence type="ECO:0000256" key="4">
    <source>
        <dbReference type="ARBA" id="ARBA00011994"/>
    </source>
</evidence>
<dbReference type="Gene3D" id="1.20.80.30">
    <property type="match status" value="1"/>
</dbReference>
<dbReference type="InterPro" id="IPR040442">
    <property type="entry name" value="Pyrv_kinase-like_dom_sf"/>
</dbReference>
<dbReference type="OrthoDB" id="9765468at2"/>
<feature type="domain" description="PEP-utilising enzyme mobile" evidence="16">
    <location>
        <begin position="457"/>
        <end position="538"/>
    </location>
</feature>
<evidence type="ECO:0000256" key="10">
    <source>
        <dbReference type="ARBA" id="ARBA00022840"/>
    </source>
</evidence>
<evidence type="ECO:0000256" key="14">
    <source>
        <dbReference type="PIRSR" id="PIRSR000853-2"/>
    </source>
</evidence>
<keyword evidence="19" id="KW-0670">Pyruvate</keyword>
<dbReference type="InterPro" id="IPR002192">
    <property type="entry name" value="PPDK_AMP/ATP-bd"/>
</dbReference>
<comment type="caution">
    <text evidence="19">The sequence shown here is derived from an EMBL/GenBank/DDBJ whole genome shotgun (WGS) entry which is preliminary data.</text>
</comment>
<keyword evidence="8" id="KW-0547">Nucleotide-binding</keyword>
<feature type="binding site" evidence="15">
    <location>
        <position position="779"/>
    </location>
    <ligand>
        <name>Mg(2+)</name>
        <dbReference type="ChEBI" id="CHEBI:18420"/>
    </ligand>
</feature>
<comment type="catalytic activity">
    <reaction evidence="12">
        <text>pyruvate + phosphate + ATP = phosphoenolpyruvate + AMP + diphosphate + H(+)</text>
        <dbReference type="Rhea" id="RHEA:10756"/>
        <dbReference type="ChEBI" id="CHEBI:15361"/>
        <dbReference type="ChEBI" id="CHEBI:15378"/>
        <dbReference type="ChEBI" id="CHEBI:30616"/>
        <dbReference type="ChEBI" id="CHEBI:33019"/>
        <dbReference type="ChEBI" id="CHEBI:43474"/>
        <dbReference type="ChEBI" id="CHEBI:58702"/>
        <dbReference type="ChEBI" id="CHEBI:456215"/>
        <dbReference type="EC" id="2.7.9.1"/>
    </reaction>
</comment>
<dbReference type="Proteomes" id="UP000245670">
    <property type="component" value="Unassembled WGS sequence"/>
</dbReference>
<dbReference type="PANTHER" id="PTHR22931">
    <property type="entry name" value="PHOSPHOENOLPYRUVATE DIKINASE-RELATED"/>
    <property type="match status" value="1"/>
</dbReference>
<reference evidence="19 20" key="1">
    <citation type="submission" date="2018-05" db="EMBL/GenBank/DDBJ databases">
        <title>Polaribacter aquimarinus sp. nov., isolated from sediment in a sediment of sea.</title>
        <authorList>
            <person name="Lu D."/>
        </authorList>
    </citation>
    <scope>NUCLEOTIDE SEQUENCE [LARGE SCALE GENOMIC DNA]</scope>
    <source>
        <strain evidence="19 20">ZY113</strain>
    </source>
</reference>
<dbReference type="InterPro" id="IPR015813">
    <property type="entry name" value="Pyrv/PenolPyrv_kinase-like_dom"/>
</dbReference>
<evidence type="ECO:0000256" key="9">
    <source>
        <dbReference type="ARBA" id="ARBA00022777"/>
    </source>
</evidence>
<organism evidence="19 20">
    <name type="scientific">Polaribacter aquimarinus</name>
    <dbReference type="NCBI Taxonomy" id="2100726"/>
    <lineage>
        <taxon>Bacteria</taxon>
        <taxon>Pseudomonadati</taxon>
        <taxon>Bacteroidota</taxon>
        <taxon>Flavobacteriia</taxon>
        <taxon>Flavobacteriales</taxon>
        <taxon>Flavobacteriaceae</taxon>
    </lineage>
</organism>
<sequence length="909" mass="100912">MEILQEVKSRVYKFGDKSADGNSTMKNLLGGKGANLAEMSLIGIPVPPGFTITTEVCTEYNLLGKDTVVNLIKREVEESIENIETLMGTKFGDKKNPLLISVRSGARVSMPGMMDTVLNLGMNDEVVLGLAKKTNNQQFAWDSYRRFIQMYGGVVLGMKPASKDDIDPFEEIMENLKEKRGIELDTEFTIQDLKDLVFDFKAAVKKRTGNDFPTNPWDQLWGAIIAVFNSWNGDRAVYYRAMNGYPAEWGTAVNVQAMVYGNMGENSGTGVCFTRDAGTGENVFNGEYLINAQGEDVVAGVRTPQQITKLGSKRWAELAKVEEVDRIENYPSLEELMPSIFNELNTYQDILEKHYRDMQDMEFTMQDGKLWILQTRNGKRTGAAMVKIAMDLLKEGMIDEKEALLMVEPNKLDELLHPIFDANALKSANVIAQGLPASPGAATGKIVFFADEAAKYKNSILVRIETSPEDLEGMNIAKGILTARGGMTSHAAVVARGMGKCCISGAGALKINYKRRILMVDGIEYHDGDWISLNGSTGNIIEGKVATMEPELSGEFAELMKLSNKYAVMKVRTNADSPKDARIARTFGAQGIGLTRTEHMFFDIDRIKAMREMILANTVKGRKLALEDLLPMQREDFEGIFEAMQGLPVTIRLLDPPLHEFVPHQLATQKDLADEMHISLQAVKNKVAELEEFNPMLGHRGCRLGNTYPEITEMQSRAIIEAALNLKERGIICKPEIMIPLVGTVKEFEAQEKIVRATAKGIFKERNETVEYFVGTMIEVPRAALMADKIAEKADFFSFGTNDLTQMTFGYSRDDAGKFLPIYIEKGILKNDPFEILDQEGVGQLVKMATERGRNTKPNLKVGICGEHGGEPSSVEFCYNSGMDYVSCSPFRVPIARLVSAQATIKSIQ</sequence>
<feature type="active site" description="Tele-phosphohistidine intermediate" evidence="13">
    <location>
        <position position="490"/>
    </location>
</feature>
<evidence type="ECO:0000256" key="3">
    <source>
        <dbReference type="ARBA" id="ARBA00007837"/>
    </source>
</evidence>
<accession>A0A2U2J9H3</accession>
<feature type="active site" description="Proton donor" evidence="13">
    <location>
        <position position="865"/>
    </location>
</feature>
<keyword evidence="20" id="KW-1185">Reference proteome</keyword>
<dbReference type="Pfam" id="PF00391">
    <property type="entry name" value="PEP-utilizers"/>
    <property type="match status" value="1"/>
</dbReference>
<evidence type="ECO:0000256" key="13">
    <source>
        <dbReference type="PIRSR" id="PIRSR000853-1"/>
    </source>
</evidence>
<evidence type="ECO:0000259" key="18">
    <source>
        <dbReference type="Pfam" id="PF02896"/>
    </source>
</evidence>
<evidence type="ECO:0000259" key="17">
    <source>
        <dbReference type="Pfam" id="PF01326"/>
    </source>
</evidence>
<gene>
    <name evidence="19" type="ORF">DIS07_10595</name>
</gene>
<dbReference type="EC" id="2.7.9.1" evidence="4 12"/>
<name>A0A2U2J9H3_9FLAO</name>
<dbReference type="PANTHER" id="PTHR22931:SF9">
    <property type="entry name" value="PYRUVATE, PHOSPHATE DIKINASE 1, CHLOROPLASTIC"/>
    <property type="match status" value="1"/>
</dbReference>
<dbReference type="Pfam" id="PF02896">
    <property type="entry name" value="PEP-utilizers_C"/>
    <property type="match status" value="1"/>
</dbReference>